<gene>
    <name evidence="1" type="ORF">AAHA92_09211</name>
</gene>
<evidence type="ECO:0000313" key="1">
    <source>
        <dbReference type="EMBL" id="KAL1558788.1"/>
    </source>
</evidence>
<comment type="caution">
    <text evidence="1">The sequence shown here is derived from an EMBL/GenBank/DDBJ whole genome shotgun (WGS) entry which is preliminary data.</text>
</comment>
<dbReference type="Proteomes" id="UP001567538">
    <property type="component" value="Unassembled WGS sequence"/>
</dbReference>
<name>A0ABD1HU52_SALDI</name>
<reference evidence="1 2" key="1">
    <citation type="submission" date="2024-06" db="EMBL/GenBank/DDBJ databases">
        <title>A chromosome level genome sequence of Diviner's sage (Salvia divinorum).</title>
        <authorList>
            <person name="Ford S.A."/>
            <person name="Ro D.-K."/>
            <person name="Ness R.W."/>
            <person name="Phillips M.A."/>
        </authorList>
    </citation>
    <scope>NUCLEOTIDE SEQUENCE [LARGE SCALE GENOMIC DNA]</scope>
    <source>
        <strain evidence="1">SAF-2024a</strain>
        <tissue evidence="1">Leaf</tissue>
    </source>
</reference>
<keyword evidence="2" id="KW-1185">Reference proteome</keyword>
<dbReference type="AlphaFoldDB" id="A0ABD1HU52"/>
<protein>
    <submittedName>
        <fullName evidence="1">Uncharacterized protein</fullName>
    </submittedName>
</protein>
<proteinExistence type="predicted"/>
<organism evidence="1 2">
    <name type="scientific">Salvia divinorum</name>
    <name type="common">Maria pastora</name>
    <name type="synonym">Diviner's sage</name>
    <dbReference type="NCBI Taxonomy" id="28513"/>
    <lineage>
        <taxon>Eukaryota</taxon>
        <taxon>Viridiplantae</taxon>
        <taxon>Streptophyta</taxon>
        <taxon>Embryophyta</taxon>
        <taxon>Tracheophyta</taxon>
        <taxon>Spermatophyta</taxon>
        <taxon>Magnoliopsida</taxon>
        <taxon>eudicotyledons</taxon>
        <taxon>Gunneridae</taxon>
        <taxon>Pentapetalae</taxon>
        <taxon>asterids</taxon>
        <taxon>lamiids</taxon>
        <taxon>Lamiales</taxon>
        <taxon>Lamiaceae</taxon>
        <taxon>Nepetoideae</taxon>
        <taxon>Mentheae</taxon>
        <taxon>Salviinae</taxon>
        <taxon>Salvia</taxon>
        <taxon>Salvia subgen. Calosphace</taxon>
    </lineage>
</organism>
<sequence>MHLAIVILFAYIAYDANLHKNRGEEGVVLPEFVVLAVAQLLLPLPRMLLGSCLSPNEVTVVGVGENDTWLSCLPWF</sequence>
<evidence type="ECO:0000313" key="2">
    <source>
        <dbReference type="Proteomes" id="UP001567538"/>
    </source>
</evidence>
<dbReference type="EMBL" id="JBEAFC010000004">
    <property type="protein sequence ID" value="KAL1558788.1"/>
    <property type="molecule type" value="Genomic_DNA"/>
</dbReference>
<accession>A0ABD1HU52</accession>